<dbReference type="Gene3D" id="3.90.550.10">
    <property type="entry name" value="Spore Coat Polysaccharide Biosynthesis Protein SpsA, Chain A"/>
    <property type="match status" value="1"/>
</dbReference>
<name>A0A1V9R9I7_9LACO</name>
<evidence type="ECO:0000256" key="2">
    <source>
        <dbReference type="ARBA" id="ARBA00022679"/>
    </source>
</evidence>
<dbReference type="Proteomes" id="UP000192575">
    <property type="component" value="Unassembled WGS sequence"/>
</dbReference>
<evidence type="ECO:0000256" key="1">
    <source>
        <dbReference type="ARBA" id="ARBA00022676"/>
    </source>
</evidence>
<evidence type="ECO:0000313" key="4">
    <source>
        <dbReference type="EMBL" id="OQQ89810.1"/>
    </source>
</evidence>
<reference evidence="4 5" key="1">
    <citation type="submission" date="2017-03" db="EMBL/GenBank/DDBJ databases">
        <title>Phylogenomics and comparative genomics of Lactobacillus salivarius, a mammalian gut commensal.</title>
        <authorList>
            <person name="Harris H.M."/>
        </authorList>
    </citation>
    <scope>NUCLEOTIDE SEQUENCE [LARGE SCALE GENOMIC DNA]</scope>
    <source>
        <strain evidence="4 5">JCM 1047</strain>
    </source>
</reference>
<organism evidence="4 5">
    <name type="scientific">Ligilactobacillus salivarius</name>
    <dbReference type="NCBI Taxonomy" id="1624"/>
    <lineage>
        <taxon>Bacteria</taxon>
        <taxon>Bacillati</taxon>
        <taxon>Bacillota</taxon>
        <taxon>Bacilli</taxon>
        <taxon>Lactobacillales</taxon>
        <taxon>Lactobacillaceae</taxon>
        <taxon>Ligilactobacillus</taxon>
    </lineage>
</organism>
<comment type="caution">
    <text evidence="4">The sequence shown here is derived from an EMBL/GenBank/DDBJ whole genome shotgun (WGS) entry which is preliminary data.</text>
</comment>
<dbReference type="InterPro" id="IPR001173">
    <property type="entry name" value="Glyco_trans_2-like"/>
</dbReference>
<evidence type="ECO:0000313" key="5">
    <source>
        <dbReference type="Proteomes" id="UP000192575"/>
    </source>
</evidence>
<keyword evidence="2" id="KW-0808">Transferase</keyword>
<protein>
    <recommendedName>
        <fullName evidence="3">Glycosyltransferase 2-like domain-containing protein</fullName>
    </recommendedName>
</protein>
<dbReference type="AlphaFoldDB" id="A0A1V9R9I7"/>
<dbReference type="PANTHER" id="PTHR22916">
    <property type="entry name" value="GLYCOSYLTRANSFERASE"/>
    <property type="match status" value="1"/>
</dbReference>
<accession>A0A1V9R9I7</accession>
<sequence length="348" mass="41148">MNNNSKVSVIVPIYNAAEYLENNIYSIINQTYRNIEIILVDDGSTDDSLEICEKVKSKDSRIRLISKENGGVSTARNEGLKKATGKWVMFMDPDDYLEVTIIERLLANLSTDTDIISASCTSFTSEEKRVVHFFDGNRVFKTKNQKKMLFMQLLWPEYGQSTSFAYTAIGVPWGKLYRKNFLDDNNLFFNNGLRRMQDNIFNMYAFYYAKEIKYIDEPLYNYRYEHMNGYFSTYKKGTTKIFTNVIIERYKGLNVLGLYKDKDIFVCYINECIRLLTIILKNDLFNKNNPVNIRDKRNDYRRLLKLPEFNDVLKWKNLMTIRNSKQKVIMFLVLMKMDYLLMLLCRNF</sequence>
<gene>
    <name evidence="4" type="ORF">B6U56_08180</name>
</gene>
<dbReference type="Pfam" id="PF00535">
    <property type="entry name" value="Glycos_transf_2"/>
    <property type="match status" value="1"/>
</dbReference>
<dbReference type="CDD" id="cd00761">
    <property type="entry name" value="Glyco_tranf_GTA_type"/>
    <property type="match status" value="1"/>
</dbReference>
<dbReference type="RefSeq" id="WP_081535130.1">
    <property type="nucleotide sequence ID" value="NZ_NBEF01000025.1"/>
</dbReference>
<keyword evidence="1" id="KW-0328">Glycosyltransferase</keyword>
<evidence type="ECO:0000259" key="3">
    <source>
        <dbReference type="Pfam" id="PF00535"/>
    </source>
</evidence>
<proteinExistence type="predicted"/>
<dbReference type="PANTHER" id="PTHR22916:SF51">
    <property type="entry name" value="GLYCOSYLTRANSFERASE EPSH-RELATED"/>
    <property type="match status" value="1"/>
</dbReference>
<dbReference type="EMBL" id="NBEF01000025">
    <property type="protein sequence ID" value="OQQ89810.1"/>
    <property type="molecule type" value="Genomic_DNA"/>
</dbReference>
<dbReference type="SUPFAM" id="SSF53448">
    <property type="entry name" value="Nucleotide-diphospho-sugar transferases"/>
    <property type="match status" value="1"/>
</dbReference>
<dbReference type="GO" id="GO:0016757">
    <property type="term" value="F:glycosyltransferase activity"/>
    <property type="evidence" value="ECO:0007669"/>
    <property type="project" value="UniProtKB-KW"/>
</dbReference>
<dbReference type="InterPro" id="IPR029044">
    <property type="entry name" value="Nucleotide-diphossugar_trans"/>
</dbReference>
<feature type="domain" description="Glycosyltransferase 2-like" evidence="3">
    <location>
        <begin position="8"/>
        <end position="140"/>
    </location>
</feature>